<dbReference type="AlphaFoldDB" id="A0A5J6MV09"/>
<name>A0A5J6MV09_9PROT</name>
<evidence type="ECO:0000313" key="2">
    <source>
        <dbReference type="EMBL" id="QEX18606.1"/>
    </source>
</evidence>
<protein>
    <recommendedName>
        <fullName evidence="4">PadR family transcriptional regulator</fullName>
    </recommendedName>
</protein>
<dbReference type="InterPro" id="IPR036390">
    <property type="entry name" value="WH_DNA-bd_sf"/>
</dbReference>
<evidence type="ECO:0000313" key="3">
    <source>
        <dbReference type="Proteomes" id="UP000326202"/>
    </source>
</evidence>
<organism evidence="2 3">
    <name type="scientific">Hypericibacter terrae</name>
    <dbReference type="NCBI Taxonomy" id="2602015"/>
    <lineage>
        <taxon>Bacteria</taxon>
        <taxon>Pseudomonadati</taxon>
        <taxon>Pseudomonadota</taxon>
        <taxon>Alphaproteobacteria</taxon>
        <taxon>Rhodospirillales</taxon>
        <taxon>Dongiaceae</taxon>
        <taxon>Hypericibacter</taxon>
    </lineage>
</organism>
<gene>
    <name evidence="2" type="ORF">FRZ44_39130</name>
</gene>
<dbReference type="InterPro" id="IPR036388">
    <property type="entry name" value="WH-like_DNA-bd_sf"/>
</dbReference>
<dbReference type="Gene3D" id="1.20.1280.20">
    <property type="entry name" value="HscB, C-terminal domain"/>
    <property type="match status" value="1"/>
</dbReference>
<sequence length="179" mass="19917">MNRDNSLIPSEAVRLAALGSLWQGPKRYAELATEVRHFTGRIVGPSLELLGPSLEVLRLEGLIDAEPGSGQGASALMALTEAGRQELQRLMTASLRGPLGEINKLFVALKMRFIDALTPEERRLQADLLAEICEQELARLNDLRAHHAGEPGHLLDWLDHDIAQTESRLAWFRALRERL</sequence>
<dbReference type="Proteomes" id="UP000326202">
    <property type="component" value="Chromosome"/>
</dbReference>
<reference evidence="2 3" key="1">
    <citation type="submission" date="2019-08" db="EMBL/GenBank/DDBJ databases">
        <title>Hyperibacter terrae gen. nov., sp. nov. and Hyperibacter viscosus sp. nov., two new members in the family Rhodospirillaceae isolated from the rhizosphere of Hypericum perforatum.</title>
        <authorList>
            <person name="Noviana Z."/>
        </authorList>
    </citation>
    <scope>NUCLEOTIDE SEQUENCE [LARGE SCALE GENOMIC DNA]</scope>
    <source>
        <strain evidence="2 3">R5913</strain>
    </source>
</reference>
<keyword evidence="3" id="KW-1185">Reference proteome</keyword>
<proteinExistence type="predicted"/>
<dbReference type="InterPro" id="IPR036386">
    <property type="entry name" value="HscB_C_sf"/>
</dbReference>
<dbReference type="EMBL" id="CP042906">
    <property type="protein sequence ID" value="QEX18606.1"/>
    <property type="molecule type" value="Genomic_DNA"/>
</dbReference>
<evidence type="ECO:0000256" key="1">
    <source>
        <dbReference type="ARBA" id="ARBA00023186"/>
    </source>
</evidence>
<dbReference type="SUPFAM" id="SSF46785">
    <property type="entry name" value="Winged helix' DNA-binding domain"/>
    <property type="match status" value="1"/>
</dbReference>
<dbReference type="KEGG" id="htq:FRZ44_39130"/>
<dbReference type="Pfam" id="PF14557">
    <property type="entry name" value="AphA_like"/>
    <property type="match status" value="1"/>
</dbReference>
<dbReference type="RefSeq" id="WP_151178746.1">
    <property type="nucleotide sequence ID" value="NZ_CP042906.1"/>
</dbReference>
<dbReference type="Gene3D" id="1.10.10.10">
    <property type="entry name" value="Winged helix-like DNA-binding domain superfamily/Winged helix DNA-binding domain"/>
    <property type="match status" value="1"/>
</dbReference>
<evidence type="ECO:0008006" key="4">
    <source>
        <dbReference type="Google" id="ProtNLM"/>
    </source>
</evidence>
<dbReference type="InterPro" id="IPR029434">
    <property type="entry name" value="Put_trans_reg"/>
</dbReference>
<dbReference type="GO" id="GO:0051259">
    <property type="term" value="P:protein complex oligomerization"/>
    <property type="evidence" value="ECO:0007669"/>
    <property type="project" value="InterPro"/>
</dbReference>
<dbReference type="OrthoDB" id="7348141at2"/>
<accession>A0A5J6MV09</accession>
<keyword evidence="1" id="KW-0143">Chaperone</keyword>